<organism evidence="6 7">
    <name type="scientific">Urochloa decumbens</name>
    <dbReference type="NCBI Taxonomy" id="240449"/>
    <lineage>
        <taxon>Eukaryota</taxon>
        <taxon>Viridiplantae</taxon>
        <taxon>Streptophyta</taxon>
        <taxon>Embryophyta</taxon>
        <taxon>Tracheophyta</taxon>
        <taxon>Spermatophyta</taxon>
        <taxon>Magnoliopsida</taxon>
        <taxon>Liliopsida</taxon>
        <taxon>Poales</taxon>
        <taxon>Poaceae</taxon>
        <taxon>PACMAD clade</taxon>
        <taxon>Panicoideae</taxon>
        <taxon>Panicodae</taxon>
        <taxon>Paniceae</taxon>
        <taxon>Melinidinae</taxon>
        <taxon>Urochloa</taxon>
    </lineage>
</organism>
<feature type="region of interest" description="Disordered" evidence="4">
    <location>
        <begin position="105"/>
        <end position="163"/>
    </location>
</feature>
<evidence type="ECO:0000259" key="5">
    <source>
        <dbReference type="PROSITE" id="PS50888"/>
    </source>
</evidence>
<proteinExistence type="inferred from homology"/>
<feature type="domain" description="BHLH" evidence="5">
    <location>
        <begin position="149"/>
        <end position="198"/>
    </location>
</feature>
<dbReference type="InterPro" id="IPR011598">
    <property type="entry name" value="bHLH_dom"/>
</dbReference>
<dbReference type="PANTHER" id="PTHR36066:SF11">
    <property type="entry name" value="TRANSCRIPTION FACTOR BHLH144"/>
    <property type="match status" value="1"/>
</dbReference>
<dbReference type="Pfam" id="PF23173">
    <property type="entry name" value="bHLH_SAC51"/>
    <property type="match status" value="1"/>
</dbReference>
<dbReference type="AlphaFoldDB" id="A0ABC9A3E2"/>
<feature type="compositionally biased region" description="Acidic residues" evidence="4">
    <location>
        <begin position="129"/>
        <end position="147"/>
    </location>
</feature>
<dbReference type="Proteomes" id="UP001497457">
    <property type="component" value="Chromosome 2b"/>
</dbReference>
<evidence type="ECO:0000256" key="2">
    <source>
        <dbReference type="ARBA" id="ARBA00023015"/>
    </source>
</evidence>
<sequence>MQGGNGYGGGYGYGGYGYGYDAGGYGYDAGAYGYSNGYDPASAAPAYDYGDPHATPGRSAHGLPAPAIDGVELQPSDACPKNYVIFDQTRTGSSSVTYHPSLAHKLGGGSPSSPAGSFDDDGCSPAREEDSEEIDALLQSSEEEEDVMSTCSSAAGSRTRKKDRIKKMVRALKGVVPGGKQMDTPAVLDEAVWYLKSLKLEAATNKKHGARGGSDS</sequence>
<name>A0ABC9A3E2_9POAL</name>
<keyword evidence="7" id="KW-1185">Reference proteome</keyword>
<dbReference type="EMBL" id="OZ075112">
    <property type="protein sequence ID" value="CAL4971727.1"/>
    <property type="molecule type" value="Genomic_DNA"/>
</dbReference>
<dbReference type="SUPFAM" id="SSF47459">
    <property type="entry name" value="HLH, helix-loop-helix DNA-binding domain"/>
    <property type="match status" value="1"/>
</dbReference>
<dbReference type="PROSITE" id="PS50888">
    <property type="entry name" value="BHLH"/>
    <property type="match status" value="1"/>
</dbReference>
<keyword evidence="2" id="KW-0805">Transcription regulation</keyword>
<reference evidence="7" key="1">
    <citation type="submission" date="2024-06" db="EMBL/GenBank/DDBJ databases">
        <authorList>
            <person name="Ryan C."/>
        </authorList>
    </citation>
    <scope>NUCLEOTIDE SEQUENCE [LARGE SCALE GENOMIC DNA]</scope>
</reference>
<comment type="similarity">
    <text evidence="1">Belongs to the bHLH protein family.</text>
</comment>
<accession>A0ABC9A3E2</accession>
<gene>
    <name evidence="6" type="ORF">URODEC1_LOCUS50838</name>
</gene>
<keyword evidence="3" id="KW-0804">Transcription</keyword>
<dbReference type="InterPro" id="IPR036638">
    <property type="entry name" value="HLH_DNA-bd_sf"/>
</dbReference>
<dbReference type="PANTHER" id="PTHR36066">
    <property type="entry name" value="TRANSCRIPTION FACTOR BHLH145"/>
    <property type="match status" value="1"/>
</dbReference>
<evidence type="ECO:0000256" key="1">
    <source>
        <dbReference type="ARBA" id="ARBA00005510"/>
    </source>
</evidence>
<reference evidence="6 7" key="2">
    <citation type="submission" date="2024-10" db="EMBL/GenBank/DDBJ databases">
        <authorList>
            <person name="Ryan C."/>
        </authorList>
    </citation>
    <scope>NUCLEOTIDE SEQUENCE [LARGE SCALE GENOMIC DNA]</scope>
</reference>
<protein>
    <recommendedName>
        <fullName evidence="5">BHLH domain-containing protein</fullName>
    </recommendedName>
</protein>
<dbReference type="InterPro" id="IPR037546">
    <property type="entry name" value="SAC51-like"/>
</dbReference>
<evidence type="ECO:0000256" key="4">
    <source>
        <dbReference type="SAM" id="MobiDB-lite"/>
    </source>
</evidence>
<evidence type="ECO:0000256" key="3">
    <source>
        <dbReference type="ARBA" id="ARBA00023163"/>
    </source>
</evidence>
<evidence type="ECO:0000313" key="6">
    <source>
        <dbReference type="EMBL" id="CAL4971727.1"/>
    </source>
</evidence>
<evidence type="ECO:0000313" key="7">
    <source>
        <dbReference type="Proteomes" id="UP001497457"/>
    </source>
</evidence>